<dbReference type="SUPFAM" id="SSF55785">
    <property type="entry name" value="PYP-like sensor domain (PAS domain)"/>
    <property type="match status" value="1"/>
</dbReference>
<reference evidence="2 3" key="1">
    <citation type="submission" date="2016-04" db="EMBL/GenBank/DDBJ databases">
        <authorList>
            <person name="Chen L."/>
            <person name="Zhuang W."/>
            <person name="Wang G."/>
        </authorList>
    </citation>
    <scope>NUCLEOTIDE SEQUENCE [LARGE SCALE GENOMIC DNA]</scope>
    <source>
        <strain evidence="3">GR20</strain>
    </source>
</reference>
<name>A0ABX3NZH5_9BACT</name>
<evidence type="ECO:0000313" key="3">
    <source>
        <dbReference type="Proteomes" id="UP000192277"/>
    </source>
</evidence>
<organism evidence="2 3">
    <name type="scientific">Niastella koreensis</name>
    <dbReference type="NCBI Taxonomy" id="354356"/>
    <lineage>
        <taxon>Bacteria</taxon>
        <taxon>Pseudomonadati</taxon>
        <taxon>Bacteroidota</taxon>
        <taxon>Chitinophagia</taxon>
        <taxon>Chitinophagales</taxon>
        <taxon>Chitinophagaceae</taxon>
        <taxon>Niastella</taxon>
    </lineage>
</organism>
<dbReference type="EMBL" id="LWBO01000007">
    <property type="protein sequence ID" value="OQP50120.1"/>
    <property type="molecule type" value="Genomic_DNA"/>
</dbReference>
<dbReference type="RefSeq" id="WP_014219441.1">
    <property type="nucleotide sequence ID" value="NZ_LWBO01000007.1"/>
</dbReference>
<feature type="domain" description="PAS" evidence="1">
    <location>
        <begin position="271"/>
        <end position="332"/>
    </location>
</feature>
<gene>
    <name evidence="2" type="ORF">A4D02_27180</name>
</gene>
<dbReference type="Pfam" id="PF13188">
    <property type="entry name" value="PAS_8"/>
    <property type="match status" value="1"/>
</dbReference>
<dbReference type="InterPro" id="IPR000014">
    <property type="entry name" value="PAS"/>
</dbReference>
<keyword evidence="3" id="KW-1185">Reference proteome</keyword>
<evidence type="ECO:0000313" key="2">
    <source>
        <dbReference type="EMBL" id="OQP50120.1"/>
    </source>
</evidence>
<accession>A0ABX3NZH5</accession>
<comment type="caution">
    <text evidence="2">The sequence shown here is derived from an EMBL/GenBank/DDBJ whole genome shotgun (WGS) entry which is preliminary data.</text>
</comment>
<dbReference type="Gene3D" id="3.30.450.20">
    <property type="entry name" value="PAS domain"/>
    <property type="match status" value="2"/>
</dbReference>
<evidence type="ECO:0000259" key="1">
    <source>
        <dbReference type="Pfam" id="PF13188"/>
    </source>
</evidence>
<dbReference type="Proteomes" id="UP000192277">
    <property type="component" value="Unassembled WGS sequence"/>
</dbReference>
<sequence>MATRQKTIANQGYIQSFIDCSLDVVQVFQAVRDKDSNIIDFIWTANNKQAVEQNGDVIGKSLIQQNPGVMRSGIFNRMVQVATTGVPQRYEQHYSFEQFRSQWFYQSIVKFEDGLIMTTREITAMKMAEQQVIRSNILLQSVFDSSLNTITVVEAVRNKNGEIIDFKYLLTNTLAKLTEGGDPFAQLYLQRHPEMMNTEHLESLKMVVETGNPAEWIYHYDVPGYNNWYKVKAVKMGDGVAVTADDITEQKMTTQEMLRMKDELAQRITDKYHRIIESMDEGFCIIEVIFNNRKKAVDYRFLEVNAVFEKHTGLNEVIGKTMRELAADIEEDWIRIFGNVAVTGVPSRFQHEAKPLNRWYDVYAFRIDEPDDHHVAILFNDMSVRSKSQVTT</sequence>
<protein>
    <recommendedName>
        <fullName evidence="1">PAS domain-containing protein</fullName>
    </recommendedName>
</protein>
<dbReference type="InterPro" id="IPR035965">
    <property type="entry name" value="PAS-like_dom_sf"/>
</dbReference>
<proteinExistence type="predicted"/>